<evidence type="ECO:0000313" key="2">
    <source>
        <dbReference type="Proteomes" id="UP001229251"/>
    </source>
</evidence>
<comment type="caution">
    <text evidence="1">The sequence shown here is derived from an EMBL/GenBank/DDBJ whole genome shotgun (WGS) entry which is preliminary data.</text>
</comment>
<protein>
    <submittedName>
        <fullName evidence="1">Uncharacterized protein</fullName>
    </submittedName>
</protein>
<evidence type="ECO:0000313" key="1">
    <source>
        <dbReference type="EMBL" id="MDK7187506.1"/>
    </source>
</evidence>
<reference evidence="1" key="1">
    <citation type="submission" date="2023-05" db="EMBL/GenBank/DDBJ databases">
        <title>Cataloging the Phylogenetic Diversity of Human Bladder Bacteria.</title>
        <authorList>
            <person name="Du J."/>
        </authorList>
    </citation>
    <scope>NUCLEOTIDE SEQUENCE</scope>
    <source>
        <strain evidence="1">UMB1231</strain>
    </source>
</reference>
<proteinExistence type="predicted"/>
<accession>A0AAJ1V3J5</accession>
<dbReference type="Proteomes" id="UP001229251">
    <property type="component" value="Unassembled WGS sequence"/>
</dbReference>
<organism evidence="1 2">
    <name type="scientific">Facklamia hominis</name>
    <dbReference type="NCBI Taxonomy" id="178214"/>
    <lineage>
        <taxon>Bacteria</taxon>
        <taxon>Bacillati</taxon>
        <taxon>Bacillota</taxon>
        <taxon>Bacilli</taxon>
        <taxon>Lactobacillales</taxon>
        <taxon>Aerococcaceae</taxon>
        <taxon>Facklamia</taxon>
    </lineage>
</organism>
<dbReference type="RefSeq" id="WP_285065970.1">
    <property type="nucleotide sequence ID" value="NZ_JASOOE010000010.1"/>
</dbReference>
<dbReference type="AlphaFoldDB" id="A0AAJ1V3J5"/>
<sequence length="97" mass="11428">MKNEQREKYEITKEQLDQLDNILCDFGNIGEIISLIHSIIAQAQFNEPDIREYNSYWSDTMGTLIQPLSNNLRITDEKIHEAIKESIDWLEQVMNSR</sequence>
<gene>
    <name evidence="1" type="ORF">QP433_05890</name>
</gene>
<dbReference type="EMBL" id="JASOOE010000010">
    <property type="protein sequence ID" value="MDK7187506.1"/>
    <property type="molecule type" value="Genomic_DNA"/>
</dbReference>
<name>A0AAJ1V3J5_9LACT</name>